<feature type="transmembrane region" description="Helical" evidence="1">
    <location>
        <begin position="63"/>
        <end position="81"/>
    </location>
</feature>
<dbReference type="OrthoDB" id="1100624at2"/>
<dbReference type="EMBL" id="AGXW01000014">
    <property type="protein sequence ID" value="EKJ89264.1"/>
    <property type="molecule type" value="Genomic_DNA"/>
</dbReference>
<evidence type="ECO:0000256" key="1">
    <source>
        <dbReference type="SAM" id="Phobius"/>
    </source>
</evidence>
<dbReference type="RefSeq" id="WP_007767279.1">
    <property type="nucleotide sequence ID" value="NZ_AKBZ01000006.1"/>
</dbReference>
<evidence type="ECO:0000313" key="3">
    <source>
        <dbReference type="Proteomes" id="UP000007995"/>
    </source>
</evidence>
<dbReference type="Proteomes" id="UP000007995">
    <property type="component" value="Unassembled WGS sequence"/>
</dbReference>
<gene>
    <name evidence="2" type="ORF">HMPREF1057_04017</name>
</gene>
<proteinExistence type="predicted"/>
<keyword evidence="1" id="KW-1133">Transmembrane helix</keyword>
<dbReference type="AlphaFoldDB" id="K5C980"/>
<dbReference type="HOGENOM" id="CLU_1243267_0_0_10"/>
<reference evidence="2 3" key="1">
    <citation type="submission" date="2012-02" db="EMBL/GenBank/DDBJ databases">
        <title>The Genome Sequence of Bacteroides finegoldii CL09T03C10.</title>
        <authorList>
            <consortium name="The Broad Institute Genome Sequencing Platform"/>
            <person name="Earl A."/>
            <person name="Ward D."/>
            <person name="Feldgarden M."/>
            <person name="Gevers D."/>
            <person name="Zitomersky N.L."/>
            <person name="Coyne M.J."/>
            <person name="Comstock L.E."/>
            <person name="Young S.K."/>
            <person name="Zeng Q."/>
            <person name="Gargeya S."/>
            <person name="Fitzgerald M."/>
            <person name="Haas B."/>
            <person name="Abouelleil A."/>
            <person name="Alvarado L."/>
            <person name="Arachchi H.M."/>
            <person name="Berlin A."/>
            <person name="Chapman S.B."/>
            <person name="Gearin G."/>
            <person name="Goldberg J."/>
            <person name="Griggs A."/>
            <person name="Gujja S."/>
            <person name="Hansen M."/>
            <person name="Heiman D."/>
            <person name="Howarth C."/>
            <person name="Larimer J."/>
            <person name="Lui A."/>
            <person name="MacDonald P.J.P."/>
            <person name="McCowen C."/>
            <person name="Montmayeur A."/>
            <person name="Murphy C."/>
            <person name="Neiman D."/>
            <person name="Pearson M."/>
            <person name="Priest M."/>
            <person name="Roberts A."/>
            <person name="Saif S."/>
            <person name="Shea T."/>
            <person name="Sisk P."/>
            <person name="Stolte C."/>
            <person name="Sykes S."/>
            <person name="Wortman J."/>
            <person name="Nusbaum C."/>
            <person name="Birren B."/>
        </authorList>
    </citation>
    <scope>NUCLEOTIDE SEQUENCE [LARGE SCALE GENOMIC DNA]</scope>
    <source>
        <strain evidence="2 3">CL09T03C10</strain>
    </source>
</reference>
<accession>K5C980</accession>
<comment type="caution">
    <text evidence="2">The sequence shown here is derived from an EMBL/GenBank/DDBJ whole genome shotgun (WGS) entry which is preliminary data.</text>
</comment>
<keyword evidence="1" id="KW-0472">Membrane</keyword>
<name>K5C980_9BACE</name>
<keyword evidence="1" id="KW-0812">Transmembrane</keyword>
<organism evidence="2 3">
    <name type="scientific">Bacteroides finegoldii CL09T03C10</name>
    <dbReference type="NCBI Taxonomy" id="997888"/>
    <lineage>
        <taxon>Bacteria</taxon>
        <taxon>Pseudomonadati</taxon>
        <taxon>Bacteroidota</taxon>
        <taxon>Bacteroidia</taxon>
        <taxon>Bacteroidales</taxon>
        <taxon>Bacteroidaceae</taxon>
        <taxon>Bacteroides</taxon>
    </lineage>
</organism>
<protein>
    <submittedName>
        <fullName evidence="2">Uncharacterized protein</fullName>
    </submittedName>
</protein>
<sequence>MATNSKYTVVRYGLCLNDNCSKCKSKEIQQINGRKDFVCEECGKLLRECPPPRTWWDKNGKTLLGGLIAVAILGTGGFFVMSPKSESNIDSTDESVPEIIEESPVDSVQTTKEQPVTPIPEKEKILPEKEKTEPVKKAVTSTNKSLDLGYATYKGQVKNGLPHDENGRMTFKEKHLIDKRDSQKRMADSGDYIIGEYVNGKLVQGVWYNEKNTVKGSIIIGL</sequence>
<evidence type="ECO:0000313" key="2">
    <source>
        <dbReference type="EMBL" id="EKJ89264.1"/>
    </source>
</evidence>